<dbReference type="Proteomes" id="UP000006327">
    <property type="component" value="Unassembled WGS sequence"/>
</dbReference>
<comment type="caution">
    <text evidence="1">The sequence shown here is derived from an EMBL/GenBank/DDBJ whole genome shotgun (WGS) entry which is preliminary data.</text>
</comment>
<dbReference type="eggNOG" id="ENOG502Z7N8">
    <property type="taxonomic scope" value="Bacteria"/>
</dbReference>
<protein>
    <submittedName>
        <fullName evidence="1">Fatty acid cis/trans isomerase</fullName>
    </submittedName>
</protein>
<keyword evidence="1" id="KW-0413">Isomerase</keyword>
<dbReference type="InterPro" id="IPR010706">
    <property type="entry name" value="Fatty_acid_cis-trans_isomerase"/>
</dbReference>
<dbReference type="Pfam" id="PF06934">
    <property type="entry name" value="CTI"/>
    <property type="match status" value="1"/>
</dbReference>
<evidence type="ECO:0000313" key="2">
    <source>
        <dbReference type="Proteomes" id="UP000006327"/>
    </source>
</evidence>
<dbReference type="GO" id="GO:0016853">
    <property type="term" value="F:isomerase activity"/>
    <property type="evidence" value="ECO:0007669"/>
    <property type="project" value="UniProtKB-KW"/>
</dbReference>
<dbReference type="RefSeq" id="WP_007624100.1">
    <property type="nucleotide sequence ID" value="NZ_BAEO01000062.1"/>
</dbReference>
<dbReference type="EMBL" id="BAEO01000062">
    <property type="protein sequence ID" value="GAC21311.1"/>
    <property type="molecule type" value="Genomic_DNA"/>
</dbReference>
<proteinExistence type="predicted"/>
<sequence>MKLRLIFITIIVLLTLVISITVSLAPSKQVISLSDISLDPSLSQLDYSEDIRPILEHRCVVCHACYDAPCQLKLGSSEGITRGANKERVYDGKRLVQANLTRLFEDGHTTNEWRDKDFFAVVADKATSPEENVNASVLAKILLQKQHFPLPNQTLLPETLELDLKRDSQCPSNDEFDAYQADFPLWGMPYGLPKLSSTEQQKLLNWVAYGGKVETPTLLNEVTKDTIDDWETFFNQDSKKAQLMSRYLFEHLFLVNLYFDDTQPGQFFRMVRSSTKPGEEIKGIFTRRPFDDPKVNRVYYRLQAVTQSIAHKSHMPVKLDKQRKKRWLQWFIEADYDVDVLPTYQPKEASNPFITFAQIPVKSRYRYMLDESQNTIMQFIKGPVCRGQLALNVINDHFWVLFADPDLTIVENSNQFMQQARQKIVLPAEAQSNALPTSWMAYAAMEKEYLKTKSAFIDEHIKDKVKLDLDLLWDGDGNNDNLALTVFRHDDASTVVKGLIGDTPQTAWILTYPLFERIHYLLVAGYDVYGNVGHQLNSRMYMDFLRMEGEFNFLNLLPISTRKKVRNKWYRGSVSEVEKFVYDANQASLETDVKYESSDHLSELYTKIRQRVANVSSQKYALENGNPDNTVIEALKRINRMAGSGVSQLPNSSIVRIVDKDSQQSYFYTLLRHNAHSNISHLFGEQNRRLPEEDTVSIAPNLMTSHPNAFFSVSSEQIDEFATQLTNLASEQDYRKFKDTFGVRRTSENFWSYADMMHAYFRRSEQAEYGVLDFNRLENK</sequence>
<accession>K6YBL7</accession>
<keyword evidence="2" id="KW-1185">Reference proteome</keyword>
<dbReference type="OrthoDB" id="9809746at2"/>
<organism evidence="1 2">
    <name type="scientific">Paraglaciecola arctica BSs20135</name>
    <dbReference type="NCBI Taxonomy" id="493475"/>
    <lineage>
        <taxon>Bacteria</taxon>
        <taxon>Pseudomonadati</taxon>
        <taxon>Pseudomonadota</taxon>
        <taxon>Gammaproteobacteria</taxon>
        <taxon>Alteromonadales</taxon>
        <taxon>Alteromonadaceae</taxon>
        <taxon>Paraglaciecola</taxon>
    </lineage>
</organism>
<evidence type="ECO:0000313" key="1">
    <source>
        <dbReference type="EMBL" id="GAC21311.1"/>
    </source>
</evidence>
<gene>
    <name evidence="1" type="ORF">GARC_4369</name>
</gene>
<name>K6YBL7_9ALTE</name>
<dbReference type="AlphaFoldDB" id="K6YBL7"/>
<reference evidence="1 2" key="1">
    <citation type="journal article" date="2017" name="Antonie Van Leeuwenhoek">
        <title>Rhizobium rhizosphaerae sp. nov., a novel species isolated from rice rhizosphere.</title>
        <authorList>
            <person name="Zhao J.J."/>
            <person name="Zhang J."/>
            <person name="Zhang R.J."/>
            <person name="Zhang C.W."/>
            <person name="Yin H.Q."/>
            <person name="Zhang X.X."/>
        </authorList>
    </citation>
    <scope>NUCLEOTIDE SEQUENCE [LARGE SCALE GENOMIC DNA]</scope>
    <source>
        <strain evidence="1 2">BSs20135</strain>
    </source>
</reference>